<comment type="cofactor">
    <cofactor evidence="8">
        <name>Mg(2+)</name>
        <dbReference type="ChEBI" id="CHEBI:18420"/>
    </cofactor>
</comment>
<keyword evidence="7 8" id="KW-0342">GTP-binding</keyword>
<sequence>MKFVDSVVIHVSAGNGGHGCTSFRREKFIPKGGPDGGDGGDGGNIWIISDLNMNSLTDYRIKKIFYAENGKNGFKSNSSGKKGQDTCIRVPLGTRITDIETNEIIADIQYKNQKILIAKGGWHGLGNTRFKSSTNRTPRKNTKGSLGENRLISLELMLIADVGTLGFPNSGKSTLTSMISNAKTKIDSYPFTTLHPVLGTVEKKKKKFIIADIPGIIQGASSGIGLGIKFLKHLSRCKLLLHIIDINTIKKKNLNKVRYIILQELKNFNKSLFQIPRWLIFNKIDILKKKKINKIKKYIKRKIHSCQKCYFISAKDNIGIKNLSKNIIQYLYGQKHNINEHF</sequence>
<evidence type="ECO:0000256" key="5">
    <source>
        <dbReference type="ARBA" id="ARBA00022801"/>
    </source>
</evidence>
<dbReference type="GO" id="GO:0003924">
    <property type="term" value="F:GTPase activity"/>
    <property type="evidence" value="ECO:0007669"/>
    <property type="project" value="UniProtKB-UniRule"/>
</dbReference>
<dbReference type="PIRSF" id="PIRSF002401">
    <property type="entry name" value="GTP_bd_Obg/CgtA"/>
    <property type="match status" value="1"/>
</dbReference>
<dbReference type="GO" id="GO:0043022">
    <property type="term" value="F:ribosome binding"/>
    <property type="evidence" value="ECO:0007669"/>
    <property type="project" value="UniProtKB-ARBA"/>
</dbReference>
<comment type="similarity">
    <text evidence="1 8">Belongs to the TRAFAC class OBG-HflX-like GTPase superfamily. OBG GTPase family.</text>
</comment>
<evidence type="ECO:0000256" key="3">
    <source>
        <dbReference type="ARBA" id="ARBA00022723"/>
    </source>
</evidence>
<comment type="function">
    <text evidence="8">An essential GTPase which binds GTP, GDP and possibly (p)ppGpp with moderate affinity, with high nucleotide exchange rates and a fairly low GTP hydrolysis rate. Plays a role in control of the cell cycle, stress response, ribosome biogenesis and in those bacteria that undergo differentiation, in morphogenesis control.</text>
</comment>
<dbReference type="InterPro" id="IPR006169">
    <property type="entry name" value="GTP1_OBG_dom"/>
</dbReference>
<dbReference type="SUPFAM" id="SSF82051">
    <property type="entry name" value="Obg GTP-binding protein N-terminal domain"/>
    <property type="match status" value="1"/>
</dbReference>
<evidence type="ECO:0000256" key="1">
    <source>
        <dbReference type="ARBA" id="ARBA00007699"/>
    </source>
</evidence>
<dbReference type="InterPro" id="IPR014100">
    <property type="entry name" value="GTP-bd_Obg/CgtA"/>
</dbReference>
<organism evidence="11">
    <name type="scientific">Buchnera aphidicola</name>
    <name type="common">Cinara pseudotsugae</name>
    <dbReference type="NCBI Taxonomy" id="2518978"/>
    <lineage>
        <taxon>Bacteria</taxon>
        <taxon>Pseudomonadati</taxon>
        <taxon>Pseudomonadota</taxon>
        <taxon>Gammaproteobacteria</taxon>
        <taxon>Enterobacterales</taxon>
        <taxon>Erwiniaceae</taxon>
        <taxon>Buchnera</taxon>
    </lineage>
</organism>
<dbReference type="NCBIfam" id="TIGR00231">
    <property type="entry name" value="small_GTP"/>
    <property type="match status" value="1"/>
</dbReference>
<dbReference type="GO" id="GO:0000287">
    <property type="term" value="F:magnesium ion binding"/>
    <property type="evidence" value="ECO:0007669"/>
    <property type="project" value="InterPro"/>
</dbReference>
<dbReference type="PANTHER" id="PTHR11702">
    <property type="entry name" value="DEVELOPMENTALLY REGULATED GTP-BINDING PROTEIN-RELATED"/>
    <property type="match status" value="1"/>
</dbReference>
<proteinExistence type="inferred from homology"/>
<keyword evidence="3 8" id="KW-0479">Metal-binding</keyword>
<accession>A0A451DFG6</accession>
<dbReference type="GO" id="GO:0005737">
    <property type="term" value="C:cytoplasm"/>
    <property type="evidence" value="ECO:0007669"/>
    <property type="project" value="UniProtKB-SubCell"/>
</dbReference>
<evidence type="ECO:0000256" key="2">
    <source>
        <dbReference type="ARBA" id="ARBA00022490"/>
    </source>
</evidence>
<evidence type="ECO:0000259" key="9">
    <source>
        <dbReference type="PROSITE" id="PS51710"/>
    </source>
</evidence>
<feature type="domain" description="Obg" evidence="10">
    <location>
        <begin position="1"/>
        <end position="159"/>
    </location>
</feature>
<dbReference type="PANTHER" id="PTHR11702:SF31">
    <property type="entry name" value="MITOCHONDRIAL RIBOSOME-ASSOCIATED GTPASE 2"/>
    <property type="match status" value="1"/>
</dbReference>
<feature type="binding site" evidence="8">
    <location>
        <begin position="282"/>
        <end position="285"/>
    </location>
    <ligand>
        <name>GTP</name>
        <dbReference type="ChEBI" id="CHEBI:37565"/>
    </ligand>
</feature>
<dbReference type="AlphaFoldDB" id="A0A451DFG6"/>
<gene>
    <name evidence="11" type="primary">obgE</name>
    <name evidence="8" type="synonym">obg</name>
    <name evidence="11" type="ORF">BUCIPSPA2889_253</name>
</gene>
<dbReference type="FunFam" id="2.70.210.12:FF:000001">
    <property type="entry name" value="GTPase Obg"/>
    <property type="match status" value="1"/>
</dbReference>
<dbReference type="EC" id="3.6.5.-" evidence="8"/>
<protein>
    <recommendedName>
        <fullName evidence="8">GTPase Obg</fullName>
        <ecNumber evidence="8">3.6.5.-</ecNumber>
    </recommendedName>
    <alternativeName>
        <fullName evidence="8">GTP-binding protein Obg</fullName>
    </alternativeName>
</protein>
<dbReference type="PROSITE" id="PS51710">
    <property type="entry name" value="G_OBG"/>
    <property type="match status" value="1"/>
</dbReference>
<keyword evidence="5 8" id="KW-0378">Hydrolase</keyword>
<dbReference type="NCBIfam" id="TIGR02729">
    <property type="entry name" value="Obg_CgtA"/>
    <property type="match status" value="1"/>
</dbReference>
<dbReference type="InterPro" id="IPR031167">
    <property type="entry name" value="G_OBG"/>
</dbReference>
<dbReference type="NCBIfam" id="NF008956">
    <property type="entry name" value="PRK12299.1"/>
    <property type="match status" value="1"/>
</dbReference>
<dbReference type="GO" id="GO:0042254">
    <property type="term" value="P:ribosome biogenesis"/>
    <property type="evidence" value="ECO:0007669"/>
    <property type="project" value="UniProtKB-UniRule"/>
</dbReference>
<comment type="subcellular location">
    <subcellularLocation>
        <location evidence="8">Cytoplasm</location>
    </subcellularLocation>
</comment>
<reference evidence="11" key="1">
    <citation type="submission" date="2019-02" db="EMBL/GenBank/DDBJ databases">
        <authorList>
            <person name="Manzano-Marin A."/>
            <person name="Manzano-Marin A."/>
        </authorList>
    </citation>
    <scope>NUCLEOTIDE SEQUENCE</scope>
    <source>
        <strain evidence="11">BuCipseudotsugae</strain>
    </source>
</reference>
<comment type="subunit">
    <text evidence="8">Monomer.</text>
</comment>
<feature type="binding site" evidence="8">
    <location>
        <begin position="313"/>
        <end position="315"/>
    </location>
    <ligand>
        <name>GTP</name>
        <dbReference type="ChEBI" id="CHEBI:37565"/>
    </ligand>
</feature>
<evidence type="ECO:0000259" key="10">
    <source>
        <dbReference type="PROSITE" id="PS51883"/>
    </source>
</evidence>
<dbReference type="HAMAP" id="MF_01454">
    <property type="entry name" value="GTPase_Obg"/>
    <property type="match status" value="1"/>
</dbReference>
<evidence type="ECO:0000256" key="7">
    <source>
        <dbReference type="ARBA" id="ARBA00023134"/>
    </source>
</evidence>
<dbReference type="InterPro" id="IPR036726">
    <property type="entry name" value="GTP1_OBG_dom_sf"/>
</dbReference>
<dbReference type="PRINTS" id="PR00326">
    <property type="entry name" value="GTP1OBG"/>
</dbReference>
<evidence type="ECO:0000256" key="6">
    <source>
        <dbReference type="ARBA" id="ARBA00022842"/>
    </source>
</evidence>
<feature type="binding site" evidence="8">
    <location>
        <begin position="212"/>
        <end position="215"/>
    </location>
    <ligand>
        <name>GTP</name>
        <dbReference type="ChEBI" id="CHEBI:37565"/>
    </ligand>
</feature>
<dbReference type="SUPFAM" id="SSF52540">
    <property type="entry name" value="P-loop containing nucleoside triphosphate hydrolases"/>
    <property type="match status" value="1"/>
</dbReference>
<feature type="binding site" evidence="8">
    <location>
        <position position="173"/>
    </location>
    <ligand>
        <name>Mg(2+)</name>
        <dbReference type="ChEBI" id="CHEBI:18420"/>
    </ligand>
</feature>
<feature type="binding site" evidence="8">
    <location>
        <begin position="191"/>
        <end position="195"/>
    </location>
    <ligand>
        <name>GTP</name>
        <dbReference type="ChEBI" id="CHEBI:37565"/>
    </ligand>
</feature>
<dbReference type="InterPro" id="IPR005225">
    <property type="entry name" value="Small_GTP-bd"/>
</dbReference>
<dbReference type="PROSITE" id="PS00905">
    <property type="entry name" value="GTP1_OBG"/>
    <property type="match status" value="1"/>
</dbReference>
<dbReference type="Gene3D" id="2.70.210.12">
    <property type="entry name" value="GTP1/OBG domain"/>
    <property type="match status" value="1"/>
</dbReference>
<dbReference type="EMBL" id="LR217727">
    <property type="protein sequence ID" value="VFP85377.1"/>
    <property type="molecule type" value="Genomic_DNA"/>
</dbReference>
<dbReference type="NCBIfam" id="NF008955">
    <property type="entry name" value="PRK12297.1"/>
    <property type="match status" value="1"/>
</dbReference>
<feature type="binding site" evidence="8">
    <location>
        <position position="193"/>
    </location>
    <ligand>
        <name>Mg(2+)</name>
        <dbReference type="ChEBI" id="CHEBI:18420"/>
    </ligand>
</feature>
<keyword evidence="6 8" id="KW-0460">Magnesium</keyword>
<dbReference type="Gene3D" id="3.40.50.300">
    <property type="entry name" value="P-loop containing nucleotide triphosphate hydrolases"/>
    <property type="match status" value="1"/>
</dbReference>
<feature type="binding site" evidence="8">
    <location>
        <begin position="166"/>
        <end position="173"/>
    </location>
    <ligand>
        <name>GTP</name>
        <dbReference type="ChEBI" id="CHEBI:37565"/>
    </ligand>
</feature>
<dbReference type="InterPro" id="IPR006074">
    <property type="entry name" value="GTP1-OBG_CS"/>
</dbReference>
<name>A0A451DFG6_9GAMM</name>
<dbReference type="Pfam" id="PF01926">
    <property type="entry name" value="MMR_HSR1"/>
    <property type="match status" value="1"/>
</dbReference>
<dbReference type="GO" id="GO:0005525">
    <property type="term" value="F:GTP binding"/>
    <property type="evidence" value="ECO:0007669"/>
    <property type="project" value="UniProtKB-UniRule"/>
</dbReference>
<keyword evidence="4 8" id="KW-0547">Nucleotide-binding</keyword>
<feature type="domain" description="OBG-type G" evidence="9">
    <location>
        <begin position="160"/>
        <end position="332"/>
    </location>
</feature>
<dbReference type="InterPro" id="IPR027417">
    <property type="entry name" value="P-loop_NTPase"/>
</dbReference>
<dbReference type="Pfam" id="PF01018">
    <property type="entry name" value="GTP1_OBG"/>
    <property type="match status" value="1"/>
</dbReference>
<evidence type="ECO:0000256" key="8">
    <source>
        <dbReference type="HAMAP-Rule" id="MF_01454"/>
    </source>
</evidence>
<dbReference type="PROSITE" id="PS51883">
    <property type="entry name" value="OBG"/>
    <property type="match status" value="1"/>
</dbReference>
<dbReference type="CDD" id="cd01898">
    <property type="entry name" value="Obg"/>
    <property type="match status" value="1"/>
</dbReference>
<dbReference type="InterPro" id="IPR045086">
    <property type="entry name" value="OBG_GTPase"/>
</dbReference>
<keyword evidence="2 8" id="KW-0963">Cytoplasm</keyword>
<evidence type="ECO:0000313" key="11">
    <source>
        <dbReference type="EMBL" id="VFP85377.1"/>
    </source>
</evidence>
<dbReference type="InterPro" id="IPR006073">
    <property type="entry name" value="GTP-bd"/>
</dbReference>
<evidence type="ECO:0000256" key="4">
    <source>
        <dbReference type="ARBA" id="ARBA00022741"/>
    </source>
</evidence>